<accession>A0ABR4QW29</accession>
<proteinExistence type="predicted"/>
<gene>
    <name evidence="1" type="ORF">L544_3883</name>
</gene>
<dbReference type="EMBL" id="JHEM01000024">
    <property type="protein sequence ID" value="KCB22289.1"/>
    <property type="molecule type" value="Genomic_DNA"/>
</dbReference>
<evidence type="ECO:0000313" key="1">
    <source>
        <dbReference type="EMBL" id="KCB22289.1"/>
    </source>
</evidence>
<protein>
    <submittedName>
        <fullName evidence="1">PF13590 domain protein</fullName>
    </submittedName>
</protein>
<comment type="caution">
    <text evidence="1">The sequence shown here is derived from an EMBL/GenBank/DDBJ whole genome shotgun (WGS) entry which is preliminary data.</text>
</comment>
<name>A0ABR4QW29_9BORD</name>
<organism evidence="1 2">
    <name type="scientific">Bordetella hinzii OH87 BAL007II</name>
    <dbReference type="NCBI Taxonomy" id="1331262"/>
    <lineage>
        <taxon>Bacteria</taxon>
        <taxon>Pseudomonadati</taxon>
        <taxon>Pseudomonadota</taxon>
        <taxon>Betaproteobacteria</taxon>
        <taxon>Burkholderiales</taxon>
        <taxon>Alcaligenaceae</taxon>
        <taxon>Bordetella</taxon>
    </lineage>
</organism>
<dbReference type="Proteomes" id="UP000025748">
    <property type="component" value="Unassembled WGS sequence"/>
</dbReference>
<sequence>MQDFMGAYRPYLCVAPTMGRKMKAVKVFFAFLVVVAISGCAGFRPPVSFTTNVNSFASDEVDSRKHYFLTPVGKGMSADDLEFKEYARYVDKILDGKGYVKEPDLKNAEIIIRMEYGISGPKTQKSTYSIPIVNQTGVLESKTTGKVNAAGKYTETTTYTPRYEVTGYSTGVNIRTIFTSWLSLQAVEAKVAKNKKEQVFWQIQASSTDENDDLRLVFPYMVAAMEPYIAVNTGKRVSVTLNEKDPRLTFLTGQPVQQKKQQ</sequence>
<evidence type="ECO:0000313" key="2">
    <source>
        <dbReference type="Proteomes" id="UP000025748"/>
    </source>
</evidence>
<dbReference type="RefSeq" id="WP_141984544.1">
    <property type="nucleotide sequence ID" value="NZ_JHEM01000024.1"/>
</dbReference>
<keyword evidence="2" id="KW-1185">Reference proteome</keyword>
<reference evidence="1 2" key="1">
    <citation type="submission" date="2014-03" db="EMBL/GenBank/DDBJ databases">
        <title>Genome sequence of Bordetella hinzii.</title>
        <authorList>
            <person name="Register K."/>
            <person name="Harvill E."/>
            <person name="Goodfield L.L."/>
            <person name="Ivanov Y.V."/>
            <person name="Meyer J.A."/>
            <person name="Muse S.J."/>
            <person name="Jacobs N."/>
            <person name="Bendor L."/>
            <person name="Smallridge W.E."/>
            <person name="Brinkac L.M."/>
            <person name="Sanka R."/>
            <person name="Kim M."/>
            <person name="Losada L."/>
        </authorList>
    </citation>
    <scope>NUCLEOTIDE SEQUENCE [LARGE SCALE GENOMIC DNA]</scope>
    <source>
        <strain evidence="1 2">OH87 BAL007II</strain>
    </source>
</reference>